<dbReference type="SUPFAM" id="SSF53300">
    <property type="entry name" value="vWA-like"/>
    <property type="match status" value="1"/>
</dbReference>
<keyword evidence="2" id="KW-0812">Transmembrane</keyword>
<dbReference type="Gene3D" id="3.40.50.410">
    <property type="entry name" value="von Willebrand factor, type A domain"/>
    <property type="match status" value="1"/>
</dbReference>
<dbReference type="Proteomes" id="UP000887566">
    <property type="component" value="Unplaced"/>
</dbReference>
<evidence type="ECO:0000256" key="1">
    <source>
        <dbReference type="SAM" id="MobiDB-lite"/>
    </source>
</evidence>
<evidence type="ECO:0000313" key="5">
    <source>
        <dbReference type="WBParaSite" id="PSAMB.scaffold911size38727.g9672.t1"/>
    </source>
</evidence>
<protein>
    <submittedName>
        <fullName evidence="5">VWFA domain-containing protein</fullName>
    </submittedName>
</protein>
<dbReference type="InterPro" id="IPR002035">
    <property type="entry name" value="VWF_A"/>
</dbReference>
<evidence type="ECO:0000313" key="4">
    <source>
        <dbReference type="Proteomes" id="UP000887566"/>
    </source>
</evidence>
<feature type="transmembrane region" description="Helical" evidence="2">
    <location>
        <begin position="21"/>
        <end position="44"/>
    </location>
</feature>
<evidence type="ECO:0000256" key="2">
    <source>
        <dbReference type="SAM" id="Phobius"/>
    </source>
</evidence>
<keyword evidence="2" id="KW-1133">Transmembrane helix</keyword>
<organism evidence="4 5">
    <name type="scientific">Plectus sambesii</name>
    <dbReference type="NCBI Taxonomy" id="2011161"/>
    <lineage>
        <taxon>Eukaryota</taxon>
        <taxon>Metazoa</taxon>
        <taxon>Ecdysozoa</taxon>
        <taxon>Nematoda</taxon>
        <taxon>Chromadorea</taxon>
        <taxon>Plectida</taxon>
        <taxon>Plectina</taxon>
        <taxon>Plectoidea</taxon>
        <taxon>Plectidae</taxon>
        <taxon>Plectus</taxon>
    </lineage>
</organism>
<dbReference type="PROSITE" id="PS50234">
    <property type="entry name" value="VWFA"/>
    <property type="match status" value="1"/>
</dbReference>
<evidence type="ECO:0000259" key="3">
    <source>
        <dbReference type="PROSITE" id="PS50234"/>
    </source>
</evidence>
<accession>A0A914XPC9</accession>
<proteinExistence type="predicted"/>
<dbReference type="WBParaSite" id="PSAMB.scaffold911size38727.g9672.t1">
    <property type="protein sequence ID" value="PSAMB.scaffold911size38727.g9672.t1"/>
    <property type="gene ID" value="PSAMB.scaffold911size38727.g9672"/>
</dbReference>
<sequence>MAVEEYDVKKGIWIITKQNPIEILLTCFLTIAVIVAVVLSVIVLSKVNNASTSTSSNDNANPAGSTTTPSTMASPTTSATTSNPTSSSTAPKCTNRIHQDVVVMYDASLATGDLSLFKATNSYLRDTFFTDWSIGTAAQVAVIPFPNSDTFHDQSGFGDFGTARDSNDLQYLLTRHAQLLNNGTVQTSSSSDIISGLNATQKYLVGQLHDRPDARNTAIIFATSADGATDDAADIAYHMKRNFMFFLTVAVGSAANNTILTDQLASNGAYAFSIKDPSNLSDGQALARSIHDLLLTIPNGSICL</sequence>
<feature type="domain" description="VWFA" evidence="3">
    <location>
        <begin position="100"/>
        <end position="290"/>
    </location>
</feature>
<name>A0A914XPC9_9BILA</name>
<dbReference type="InterPro" id="IPR036465">
    <property type="entry name" value="vWFA_dom_sf"/>
</dbReference>
<feature type="compositionally biased region" description="Low complexity" evidence="1">
    <location>
        <begin position="50"/>
        <end position="91"/>
    </location>
</feature>
<keyword evidence="4" id="KW-1185">Reference proteome</keyword>
<dbReference type="AlphaFoldDB" id="A0A914XPC9"/>
<feature type="region of interest" description="Disordered" evidence="1">
    <location>
        <begin position="50"/>
        <end position="92"/>
    </location>
</feature>
<keyword evidence="2" id="KW-0472">Membrane</keyword>
<reference evidence="5" key="1">
    <citation type="submission" date="2022-11" db="UniProtKB">
        <authorList>
            <consortium name="WormBaseParasite"/>
        </authorList>
    </citation>
    <scope>IDENTIFICATION</scope>
</reference>